<keyword evidence="4" id="KW-1133">Transmembrane helix</keyword>
<feature type="domain" description="Peptidase S9 prolyl oligopeptidase catalytic" evidence="5">
    <location>
        <begin position="587"/>
        <end position="792"/>
    </location>
</feature>
<dbReference type="InterPro" id="IPR029058">
    <property type="entry name" value="AB_hydrolase_fold"/>
</dbReference>
<evidence type="ECO:0000256" key="2">
    <source>
        <dbReference type="ARBA" id="ARBA00023180"/>
    </source>
</evidence>
<dbReference type="Pfam" id="PF00326">
    <property type="entry name" value="Peptidase_S9"/>
    <property type="match status" value="1"/>
</dbReference>
<dbReference type="InterPro" id="IPR002469">
    <property type="entry name" value="Peptidase_S9B_N"/>
</dbReference>
<organism evidence="7">
    <name type="scientific">Corethrella appendiculata</name>
    <dbReference type="NCBI Taxonomy" id="1370023"/>
    <lineage>
        <taxon>Eukaryota</taxon>
        <taxon>Metazoa</taxon>
        <taxon>Ecdysozoa</taxon>
        <taxon>Arthropoda</taxon>
        <taxon>Hexapoda</taxon>
        <taxon>Insecta</taxon>
        <taxon>Pterygota</taxon>
        <taxon>Neoptera</taxon>
        <taxon>Endopterygota</taxon>
        <taxon>Diptera</taxon>
        <taxon>Nematocera</taxon>
        <taxon>Culicoidea</taxon>
        <taxon>Chaoboridae</taxon>
        <taxon>Corethrella</taxon>
    </lineage>
</organism>
<name>U5EWK1_9DIPT</name>
<evidence type="ECO:0000256" key="3">
    <source>
        <dbReference type="ARBA" id="ARBA00072929"/>
    </source>
</evidence>
<dbReference type="Pfam" id="PF00930">
    <property type="entry name" value="DPPIV_N"/>
    <property type="match status" value="1"/>
</dbReference>
<dbReference type="FunFam" id="3.40.50.1820:FF:000003">
    <property type="entry name" value="Dipeptidyl peptidase 4"/>
    <property type="match status" value="1"/>
</dbReference>
<feature type="transmembrane region" description="Helical" evidence="4">
    <location>
        <begin position="16"/>
        <end position="37"/>
    </location>
</feature>
<dbReference type="GO" id="GO:0008236">
    <property type="term" value="F:serine-type peptidase activity"/>
    <property type="evidence" value="ECO:0007669"/>
    <property type="project" value="InterPro"/>
</dbReference>
<dbReference type="MEROPS" id="S09.069"/>
<feature type="domain" description="Dipeptidylpeptidase IV N-terminal" evidence="6">
    <location>
        <begin position="119"/>
        <end position="496"/>
    </location>
</feature>
<proteinExistence type="evidence at transcript level"/>
<dbReference type="Gene3D" id="2.140.10.30">
    <property type="entry name" value="Dipeptidylpeptidase IV, N-terminal domain"/>
    <property type="match status" value="1"/>
</dbReference>
<dbReference type="SUPFAM" id="SSF53474">
    <property type="entry name" value="alpha/beta-Hydrolases"/>
    <property type="match status" value="1"/>
</dbReference>
<sequence length="796" mass="90885">MYEELVGSKKSNFKKYLLFGVIAAVIVALVVTAIILVTKKEDSPDAQPSTDESLINLEDILFGRLQAKRFNGTWISDTQIIYRDLEGGVILYDAAKNQKHSILGIENVELAEGFKFDLSSDQRYLLVAREYRKIFRHSFLARYDIVDLQDGNKIYPITINGDIALLNLAIWSPTGHSIAFVFRNNVYYKESPMAREIPITTDGSQSIYNGVPDWVNEEEVFSTNTALWFSKDGKYLSYIRFDDTNTPRMKFPVYGLPGIEEFQYPHELLLYYPKTGTKNPEVKLFQVDIPATVTLQTPKRHEIMPPLSLVNEKNDHLITAIGWSSNNQLVSVWKNRIQNHAIIQSCDINNQCLQIFESNLEATGGWLELFTEPIFNKNGTLMTLILSQDQGNDAGGYRHVTVLSTLTNQQYALTRGKFVVQEIFKWDPETNFIFYSANTETDSQALHIYAVNAARGSKSICLTCTLKYEKKQTYFSAQFSKKGNYVIISAAGPHIPQIDLFEWNTTNNSVQLKHLMVWESNSDLKTYLNYKNLPQIHHHEIKLSHGFTSKVSMMIPPNADLSGKRKYPVLVDVYGGPNSYGVTDSFSLDWGSYFTGNQSIIYVKIDGRGSGLRGDKLLFQIYKRLGTVEIEDQIETMEKLTEQFPYLDKNRTAIWGWSYGGYASALSLAKDDKKVFKCAASVAPVTDWTLYDSIYTERFMRLPTLEDNKVGYENSRLTALGEKFRNRKYMLVHGTLDDNVHYQQSMMLARVLERDDILFKQATYPDEDHGLAGVRPHLYHMLGRFFSNCFNGRDVV</sequence>
<keyword evidence="7" id="KW-0031">Aminopeptidase</keyword>
<dbReference type="EMBL" id="GANO01000531">
    <property type="protein sequence ID" value="JAB59340.1"/>
    <property type="molecule type" value="mRNA"/>
</dbReference>
<comment type="similarity">
    <text evidence="1">Belongs to the peptidase S9B family. DPPIV subfamily.</text>
</comment>
<dbReference type="Gene3D" id="3.40.50.1820">
    <property type="entry name" value="alpha/beta hydrolase"/>
    <property type="match status" value="1"/>
</dbReference>
<dbReference type="InterPro" id="IPR050278">
    <property type="entry name" value="Serine_Prot_S9B/DPPIV"/>
</dbReference>
<dbReference type="InterPro" id="IPR001375">
    <property type="entry name" value="Peptidase_S9_cat"/>
</dbReference>
<dbReference type="PANTHER" id="PTHR11731">
    <property type="entry name" value="PROTEASE FAMILY S9B,C DIPEPTIDYL-PEPTIDASE IV-RELATED"/>
    <property type="match status" value="1"/>
</dbReference>
<evidence type="ECO:0000256" key="1">
    <source>
        <dbReference type="ARBA" id="ARBA00010036"/>
    </source>
</evidence>
<keyword evidence="7" id="KW-0645">Protease</keyword>
<dbReference type="AlphaFoldDB" id="U5EWK1"/>
<keyword evidence="4" id="KW-0812">Transmembrane</keyword>
<dbReference type="GO" id="GO:0006508">
    <property type="term" value="P:proteolysis"/>
    <property type="evidence" value="ECO:0007669"/>
    <property type="project" value="InterPro"/>
</dbReference>
<keyword evidence="2" id="KW-0325">Glycoprotein</keyword>
<evidence type="ECO:0000259" key="6">
    <source>
        <dbReference type="Pfam" id="PF00930"/>
    </source>
</evidence>
<protein>
    <recommendedName>
        <fullName evidence="3">Venom dipeptidyl peptidase 4</fullName>
    </recommendedName>
</protein>
<evidence type="ECO:0000256" key="4">
    <source>
        <dbReference type="SAM" id="Phobius"/>
    </source>
</evidence>
<keyword evidence="4" id="KW-0472">Membrane</keyword>
<dbReference type="SUPFAM" id="SSF82171">
    <property type="entry name" value="DPP6 N-terminal domain-like"/>
    <property type="match status" value="1"/>
</dbReference>
<keyword evidence="7" id="KW-0378">Hydrolase</keyword>
<dbReference type="GO" id="GO:0004177">
    <property type="term" value="F:aminopeptidase activity"/>
    <property type="evidence" value="ECO:0007669"/>
    <property type="project" value="UniProtKB-KW"/>
</dbReference>
<dbReference type="GO" id="GO:0008239">
    <property type="term" value="F:dipeptidyl-peptidase activity"/>
    <property type="evidence" value="ECO:0007669"/>
    <property type="project" value="TreeGrafter"/>
</dbReference>
<dbReference type="PANTHER" id="PTHR11731:SF192">
    <property type="entry name" value="IP17501P"/>
    <property type="match status" value="1"/>
</dbReference>
<dbReference type="GO" id="GO:0005886">
    <property type="term" value="C:plasma membrane"/>
    <property type="evidence" value="ECO:0007669"/>
    <property type="project" value="TreeGrafter"/>
</dbReference>
<reference evidence="7" key="1">
    <citation type="journal article" date="2014" name="Insect Biochem. Mol. Biol.">
        <title>An insight into the sialome of the frog biting fly, Corethrella appendiculata.</title>
        <authorList>
            <person name="Ribeiro J.M.C."/>
            <person name="Chagas A.C."/>
            <person name="Pham V.M."/>
            <person name="Lounibos L.P."/>
            <person name="Calvo E."/>
        </authorList>
    </citation>
    <scope>NUCLEOTIDE SEQUENCE</scope>
    <source>
        <tissue evidence="7">Salivary glands</tissue>
    </source>
</reference>
<evidence type="ECO:0000259" key="5">
    <source>
        <dbReference type="Pfam" id="PF00326"/>
    </source>
</evidence>
<evidence type="ECO:0000313" key="7">
    <source>
        <dbReference type="EMBL" id="JAB59340.1"/>
    </source>
</evidence>
<accession>U5EWK1</accession>